<feature type="compositionally biased region" description="Acidic residues" evidence="5">
    <location>
        <begin position="329"/>
        <end position="339"/>
    </location>
</feature>
<dbReference type="Proteomes" id="UP001295684">
    <property type="component" value="Unassembled WGS sequence"/>
</dbReference>
<dbReference type="EMBL" id="CAMPGE010013929">
    <property type="protein sequence ID" value="CAI2372634.1"/>
    <property type="molecule type" value="Genomic_DNA"/>
</dbReference>
<dbReference type="GO" id="GO:0008270">
    <property type="term" value="F:zinc ion binding"/>
    <property type="evidence" value="ECO:0007669"/>
    <property type="project" value="UniProtKB-KW"/>
</dbReference>
<proteinExistence type="predicted"/>
<dbReference type="InterPro" id="IPR017907">
    <property type="entry name" value="Znf_RING_CS"/>
</dbReference>
<keyword evidence="6" id="KW-0472">Membrane</keyword>
<evidence type="ECO:0000256" key="3">
    <source>
        <dbReference type="ARBA" id="ARBA00022833"/>
    </source>
</evidence>
<dbReference type="PROSITE" id="PS00518">
    <property type="entry name" value="ZF_RING_1"/>
    <property type="match status" value="1"/>
</dbReference>
<keyword evidence="6" id="KW-1133">Transmembrane helix</keyword>
<evidence type="ECO:0000313" key="10">
    <source>
        <dbReference type="Proteomes" id="UP001295684"/>
    </source>
</evidence>
<evidence type="ECO:0000313" key="9">
    <source>
        <dbReference type="EMBL" id="CAI2372634.1"/>
    </source>
</evidence>
<keyword evidence="2 4" id="KW-0863">Zinc-finger</keyword>
<keyword evidence="3" id="KW-0862">Zinc</keyword>
<dbReference type="Gene3D" id="3.30.40.10">
    <property type="entry name" value="Zinc/RING finger domain, C3HC4 (zinc finger)"/>
    <property type="match status" value="1"/>
</dbReference>
<keyword evidence="10" id="KW-1185">Reference proteome</keyword>
<protein>
    <recommendedName>
        <fullName evidence="7">RING-type domain-containing protein</fullName>
    </recommendedName>
</protein>
<feature type="region of interest" description="Disordered" evidence="5">
    <location>
        <begin position="321"/>
        <end position="352"/>
    </location>
</feature>
<feature type="transmembrane region" description="Helical" evidence="6">
    <location>
        <begin position="223"/>
        <end position="242"/>
    </location>
</feature>
<name>A0AAD2CV98_EUPCR</name>
<evidence type="ECO:0000256" key="6">
    <source>
        <dbReference type="SAM" id="Phobius"/>
    </source>
</evidence>
<keyword evidence="1" id="KW-0479">Metal-binding</keyword>
<dbReference type="SMART" id="SM00184">
    <property type="entry name" value="RING"/>
    <property type="match status" value="2"/>
</dbReference>
<evidence type="ECO:0000256" key="2">
    <source>
        <dbReference type="ARBA" id="ARBA00022771"/>
    </source>
</evidence>
<reference evidence="9" key="1">
    <citation type="submission" date="2023-07" db="EMBL/GenBank/DDBJ databases">
        <authorList>
            <consortium name="AG Swart"/>
            <person name="Singh M."/>
            <person name="Singh A."/>
            <person name="Seah K."/>
            <person name="Emmerich C."/>
        </authorList>
    </citation>
    <scope>NUCLEOTIDE SEQUENCE</scope>
    <source>
        <strain evidence="9">DP1</strain>
    </source>
</reference>
<feature type="domain" description="RING-type" evidence="7">
    <location>
        <begin position="41"/>
        <end position="85"/>
    </location>
</feature>
<evidence type="ECO:0000313" key="8">
    <source>
        <dbReference type="EMBL" id="CAI2372621.1"/>
    </source>
</evidence>
<comment type="caution">
    <text evidence="9">The sequence shown here is derived from an EMBL/GenBank/DDBJ whole genome shotgun (WGS) entry which is preliminary data.</text>
</comment>
<evidence type="ECO:0000256" key="5">
    <source>
        <dbReference type="SAM" id="MobiDB-lite"/>
    </source>
</evidence>
<evidence type="ECO:0000259" key="7">
    <source>
        <dbReference type="PROSITE" id="PS50089"/>
    </source>
</evidence>
<gene>
    <name evidence="8" type="ORF">ECRASSUSDP1_LOCUS13952</name>
    <name evidence="9" type="ORF">ECRASSUSDP1_LOCUS13965</name>
</gene>
<evidence type="ECO:0000256" key="4">
    <source>
        <dbReference type="PROSITE-ProRule" id="PRU00175"/>
    </source>
</evidence>
<keyword evidence="6" id="KW-0812">Transmembrane</keyword>
<dbReference type="EMBL" id="CAMPGE010013914">
    <property type="protein sequence ID" value="CAI2372621.1"/>
    <property type="molecule type" value="Genomic_DNA"/>
</dbReference>
<dbReference type="InterPro" id="IPR013083">
    <property type="entry name" value="Znf_RING/FYVE/PHD"/>
</dbReference>
<dbReference type="PROSITE" id="PS50089">
    <property type="entry name" value="ZF_RING_2"/>
    <property type="match status" value="1"/>
</dbReference>
<evidence type="ECO:0000256" key="1">
    <source>
        <dbReference type="ARBA" id="ARBA00022723"/>
    </source>
</evidence>
<accession>A0AAD2CV98</accession>
<dbReference type="SUPFAM" id="SSF57850">
    <property type="entry name" value="RING/U-box"/>
    <property type="match status" value="1"/>
</dbReference>
<sequence length="352" mass="40325">MSDNQCIGNIDDNLEETHEVHKEDSASLAGHSKEPLNKYGCVYCHNPLCDPVKLKCGHQICKCCLASHLKTRLNLRFSPNCPKCDASETWSDKQTYLSDDCKDNISKVKYEVNVHKDHKKQFCPMCREVTDVRSNITNSSKSAKCNNGHEFCILCNKPKHTGPCKKANTFWRIWNDQFTRRCPNCRDIIQVWMYQDQSVIECQRCHTKLEPNKFKHLSPLGHILVYVFLVFIIPVYVGMWVYKKLKAKDTSHTHERRNECLAVLTAIGIILCIIGVVALMASGGTLIVAPFAYCMAIARHVNQCREEERNLKEHELHPLEIERLRAENGDESSTDEENQEGNKRSYGTIPNN</sequence>
<feature type="transmembrane region" description="Helical" evidence="6">
    <location>
        <begin position="263"/>
        <end position="293"/>
    </location>
</feature>
<dbReference type="InterPro" id="IPR001841">
    <property type="entry name" value="Znf_RING"/>
</dbReference>
<dbReference type="AlphaFoldDB" id="A0AAD2CV98"/>
<organism evidence="9 10">
    <name type="scientific">Euplotes crassus</name>
    <dbReference type="NCBI Taxonomy" id="5936"/>
    <lineage>
        <taxon>Eukaryota</taxon>
        <taxon>Sar</taxon>
        <taxon>Alveolata</taxon>
        <taxon>Ciliophora</taxon>
        <taxon>Intramacronucleata</taxon>
        <taxon>Spirotrichea</taxon>
        <taxon>Hypotrichia</taxon>
        <taxon>Euplotida</taxon>
        <taxon>Euplotidae</taxon>
        <taxon>Moneuplotes</taxon>
    </lineage>
</organism>